<evidence type="ECO:0008006" key="4">
    <source>
        <dbReference type="Google" id="ProtNLM"/>
    </source>
</evidence>
<organism evidence="2 3">
    <name type="scientific">Pontibacillus yanchengensis</name>
    <dbReference type="NCBI Taxonomy" id="462910"/>
    <lineage>
        <taxon>Bacteria</taxon>
        <taxon>Bacillati</taxon>
        <taxon>Bacillota</taxon>
        <taxon>Bacilli</taxon>
        <taxon>Bacillales</taxon>
        <taxon>Bacillaceae</taxon>
        <taxon>Pontibacillus</taxon>
    </lineage>
</organism>
<dbReference type="RefSeq" id="WP_160910350.1">
    <property type="nucleotide sequence ID" value="NZ_WMEQ01000026.1"/>
</dbReference>
<feature type="transmembrane region" description="Helical" evidence="1">
    <location>
        <begin position="15"/>
        <end position="32"/>
    </location>
</feature>
<dbReference type="EMBL" id="WMEQ01000026">
    <property type="protein sequence ID" value="MYL36051.1"/>
    <property type="molecule type" value="Genomic_DNA"/>
</dbReference>
<evidence type="ECO:0000313" key="3">
    <source>
        <dbReference type="Proteomes" id="UP000468638"/>
    </source>
</evidence>
<feature type="transmembrane region" description="Helical" evidence="1">
    <location>
        <begin position="44"/>
        <end position="63"/>
    </location>
</feature>
<proteinExistence type="predicted"/>
<dbReference type="Proteomes" id="UP000468638">
    <property type="component" value="Unassembled WGS sequence"/>
</dbReference>
<accession>A0A6I5A6M8</accession>
<name>A0A6I5A6M8_9BACI</name>
<dbReference type="OrthoDB" id="2665815at2"/>
<dbReference type="AlphaFoldDB" id="A0A6I5A6M8"/>
<dbReference type="Pfam" id="PF16079">
    <property type="entry name" value="Phage_holin_5_2"/>
    <property type="match status" value="1"/>
</dbReference>
<keyword evidence="1" id="KW-0812">Transmembrane</keyword>
<keyword evidence="1" id="KW-0472">Membrane</keyword>
<dbReference type="InterPro" id="IPR032111">
    <property type="entry name" value="Clostridium_phage_holin"/>
</dbReference>
<sequence length="109" mass="11749">MAEEINLLSQLGLEGQHIVFIVVVALFTKLSVDALKKSIRLVNNYIPLISIVVGIGLSVLFSLLPVLEISLVVAAVYGVIAGLVAPGVHELIKKRFGDSKDNKEERDVA</sequence>
<gene>
    <name evidence="2" type="ORF">GLW05_20990</name>
</gene>
<protein>
    <recommendedName>
        <fullName evidence="4">Holin</fullName>
    </recommendedName>
</protein>
<evidence type="ECO:0000313" key="2">
    <source>
        <dbReference type="EMBL" id="MYL36051.1"/>
    </source>
</evidence>
<evidence type="ECO:0000256" key="1">
    <source>
        <dbReference type="SAM" id="Phobius"/>
    </source>
</evidence>
<keyword evidence="1" id="KW-1133">Transmembrane helix</keyword>
<comment type="caution">
    <text evidence="2">The sequence shown here is derived from an EMBL/GenBank/DDBJ whole genome shotgun (WGS) entry which is preliminary data.</text>
</comment>
<feature type="transmembrane region" description="Helical" evidence="1">
    <location>
        <begin position="69"/>
        <end position="88"/>
    </location>
</feature>
<reference evidence="2 3" key="1">
    <citation type="submission" date="2019-11" db="EMBL/GenBank/DDBJ databases">
        <title>Genome sequences of 17 halophilic strains isolated from different environments.</title>
        <authorList>
            <person name="Furrow R.E."/>
        </authorList>
    </citation>
    <scope>NUCLEOTIDE SEQUENCE [LARGE SCALE GENOMIC DNA]</scope>
    <source>
        <strain evidence="2 3">22514_16_FS</strain>
    </source>
</reference>